<feature type="compositionally biased region" description="Basic and acidic residues" evidence="1">
    <location>
        <begin position="33"/>
        <end position="70"/>
    </location>
</feature>
<organism evidence="2 3">
    <name type="scientific">Dichanthelium oligosanthes</name>
    <dbReference type="NCBI Taxonomy" id="888268"/>
    <lineage>
        <taxon>Eukaryota</taxon>
        <taxon>Viridiplantae</taxon>
        <taxon>Streptophyta</taxon>
        <taxon>Embryophyta</taxon>
        <taxon>Tracheophyta</taxon>
        <taxon>Spermatophyta</taxon>
        <taxon>Magnoliopsida</taxon>
        <taxon>Liliopsida</taxon>
        <taxon>Poales</taxon>
        <taxon>Poaceae</taxon>
        <taxon>PACMAD clade</taxon>
        <taxon>Panicoideae</taxon>
        <taxon>Panicodae</taxon>
        <taxon>Paniceae</taxon>
        <taxon>Dichantheliinae</taxon>
        <taxon>Dichanthelium</taxon>
    </lineage>
</organism>
<proteinExistence type="predicted"/>
<accession>A0A1E5UJC9</accession>
<keyword evidence="3" id="KW-1185">Reference proteome</keyword>
<comment type="caution">
    <text evidence="2">The sequence shown here is derived from an EMBL/GenBank/DDBJ whole genome shotgun (WGS) entry which is preliminary data.</text>
</comment>
<protein>
    <submittedName>
        <fullName evidence="2">Uncharacterized protein</fullName>
    </submittedName>
</protein>
<evidence type="ECO:0000256" key="1">
    <source>
        <dbReference type="SAM" id="MobiDB-lite"/>
    </source>
</evidence>
<evidence type="ECO:0000313" key="2">
    <source>
        <dbReference type="EMBL" id="OEL12918.1"/>
    </source>
</evidence>
<gene>
    <name evidence="2" type="ORF">BAE44_0026063</name>
</gene>
<feature type="region of interest" description="Disordered" evidence="1">
    <location>
        <begin position="18"/>
        <end position="87"/>
    </location>
</feature>
<evidence type="ECO:0000313" key="3">
    <source>
        <dbReference type="Proteomes" id="UP000095767"/>
    </source>
</evidence>
<dbReference type="Proteomes" id="UP000095767">
    <property type="component" value="Unassembled WGS sequence"/>
</dbReference>
<sequence length="116" mass="12403">MKLRISVKIIKKVESSISPSHCNVAASQGEEPADAHRQRPDAGALEADRASGDAGAEKEAARGEGRRDAGSGDEEAQAGVLQGDFQEEAAHGPWRHLVTNDLLALFWSLDFEQLPA</sequence>
<dbReference type="EMBL" id="LWDX02075419">
    <property type="protein sequence ID" value="OEL12918.1"/>
    <property type="molecule type" value="Genomic_DNA"/>
</dbReference>
<dbReference type="AlphaFoldDB" id="A0A1E5UJC9"/>
<name>A0A1E5UJC9_9POAL</name>
<reference evidence="2 3" key="1">
    <citation type="submission" date="2016-09" db="EMBL/GenBank/DDBJ databases">
        <title>The draft genome of Dichanthelium oligosanthes: A C3 panicoid grass species.</title>
        <authorList>
            <person name="Studer A.J."/>
            <person name="Schnable J.C."/>
            <person name="Brutnell T.P."/>
        </authorList>
    </citation>
    <scope>NUCLEOTIDE SEQUENCE [LARGE SCALE GENOMIC DNA]</scope>
    <source>
        <strain evidence="3">cv. Kellogg 1175</strain>
        <tissue evidence="2">Leaf</tissue>
    </source>
</reference>